<gene>
    <name evidence="2" type="ORF">ENM60_06735</name>
</gene>
<reference evidence="2" key="1">
    <citation type="journal article" date="2020" name="mSystems">
        <title>Genome- and Community-Level Interaction Insights into Carbon Utilization and Element Cycling Functions of Hydrothermarchaeota in Hydrothermal Sediment.</title>
        <authorList>
            <person name="Zhou Z."/>
            <person name="Liu Y."/>
            <person name="Xu W."/>
            <person name="Pan J."/>
            <person name="Luo Z.H."/>
            <person name="Li M."/>
        </authorList>
    </citation>
    <scope>NUCLEOTIDE SEQUENCE [LARGE SCALE GENOMIC DNA]</scope>
    <source>
        <strain evidence="2">SpSt-110</strain>
    </source>
</reference>
<accession>A0A7J3Y0X0</accession>
<dbReference type="EMBL" id="DRYK01000089">
    <property type="protein sequence ID" value="HHP68455.1"/>
    <property type="molecule type" value="Genomic_DNA"/>
</dbReference>
<feature type="transmembrane region" description="Helical" evidence="1">
    <location>
        <begin position="104"/>
        <end position="128"/>
    </location>
</feature>
<evidence type="ECO:0000256" key="1">
    <source>
        <dbReference type="SAM" id="Phobius"/>
    </source>
</evidence>
<keyword evidence="1" id="KW-1133">Transmembrane helix</keyword>
<feature type="transmembrane region" description="Helical" evidence="1">
    <location>
        <begin position="363"/>
        <end position="383"/>
    </location>
</feature>
<comment type="caution">
    <text evidence="2">The sequence shown here is derived from an EMBL/GenBank/DDBJ whole genome shotgun (WGS) entry which is preliminary data.</text>
</comment>
<dbReference type="InterPro" id="IPR036259">
    <property type="entry name" value="MFS_trans_sf"/>
</dbReference>
<dbReference type="PANTHER" id="PTHR23526">
    <property type="entry name" value="INTEGRAL MEMBRANE TRANSPORT PROTEIN-RELATED"/>
    <property type="match status" value="1"/>
</dbReference>
<dbReference type="InterPro" id="IPR052528">
    <property type="entry name" value="Sugar_transport-like"/>
</dbReference>
<keyword evidence="1" id="KW-0812">Transmembrane</keyword>
<dbReference type="Gene3D" id="1.20.1250.20">
    <property type="entry name" value="MFS general substrate transporter like domains"/>
    <property type="match status" value="1"/>
</dbReference>
<dbReference type="AlphaFoldDB" id="A0A7J3Y0X0"/>
<name>A0A7J3Y0X0_9CREN</name>
<dbReference type="SUPFAM" id="SSF103473">
    <property type="entry name" value="MFS general substrate transporter"/>
    <property type="match status" value="1"/>
</dbReference>
<organism evidence="2">
    <name type="scientific">Thermogladius calderae</name>
    <dbReference type="NCBI Taxonomy" id="1200300"/>
    <lineage>
        <taxon>Archaea</taxon>
        <taxon>Thermoproteota</taxon>
        <taxon>Thermoprotei</taxon>
        <taxon>Desulfurococcales</taxon>
        <taxon>Desulfurococcaceae</taxon>
        <taxon>Thermogladius</taxon>
    </lineage>
</organism>
<feature type="transmembrane region" description="Helical" evidence="1">
    <location>
        <begin position="253"/>
        <end position="275"/>
    </location>
</feature>
<feature type="transmembrane region" description="Helical" evidence="1">
    <location>
        <begin position="173"/>
        <end position="195"/>
    </location>
</feature>
<dbReference type="PANTHER" id="PTHR23526:SF2">
    <property type="entry name" value="MAJOR FACILITATOR SUPERFAMILY (MFS) PROFILE DOMAIN-CONTAINING PROTEIN"/>
    <property type="match status" value="1"/>
</dbReference>
<protein>
    <recommendedName>
        <fullName evidence="3">MFS transporter</fullName>
    </recommendedName>
</protein>
<feature type="transmembrane region" description="Helical" evidence="1">
    <location>
        <begin position="148"/>
        <end position="167"/>
    </location>
</feature>
<proteinExistence type="predicted"/>
<sequence>MPNSAESSRRFYTFETTSYNFSVNISSGLANALALRILNFDVFEIGVLTSTKIFSYALSQLPGVFFPDSVRRNRKLIWNIGGALNRIGLSLSILSVFTTHPISFQYLLGLTAVTQFAGGLAGVAAGDLLGDLVSLEEAPSFWSRINRLIYVSTILSLLTGSLVFLAVRNLLEAYILVYSVALASALFSTVMLLMIKDPGPSNFNGFSKIGYLRRGVYNRISVVSFSNDTYKYLALQLLFNYSVNLPAPFWDYLVLNILGGNEIIILVKNMGGLLAKFFSIEVWKKNLLKNGSNHTLSLGMASTSLVPVAYIVAPSAWMTILAEAYSGFAWSSLDLTNAMYTFYLTPSEQRPAYISVLSLSSNLIASVASFTGSLIAGITGSIYPPFIISSIMRIASSGITHKLAPEINHNRSKMDKG</sequence>
<keyword evidence="1" id="KW-0472">Membrane</keyword>
<evidence type="ECO:0008006" key="3">
    <source>
        <dbReference type="Google" id="ProtNLM"/>
    </source>
</evidence>
<feature type="transmembrane region" description="Helical" evidence="1">
    <location>
        <begin position="296"/>
        <end position="320"/>
    </location>
</feature>
<evidence type="ECO:0000313" key="2">
    <source>
        <dbReference type="EMBL" id="HHP68455.1"/>
    </source>
</evidence>